<keyword evidence="2" id="KW-0472">Membrane</keyword>
<evidence type="ECO:0000313" key="3">
    <source>
        <dbReference type="EMBL" id="RZT02514.1"/>
    </source>
</evidence>
<comment type="caution">
    <text evidence="3">The sequence shown here is derived from an EMBL/GenBank/DDBJ whole genome shotgun (WGS) entry which is preliminary data.</text>
</comment>
<sequence>MEECKCKCGCRWKMWAGLVIVGLLGAGILCYICSGKKSSFADCTLVDNAKDHMRNMKKDTASFCKEAGEMGEDLKEDVAEAVREKAEDAEEAYDKTKHVVKEHLRRMEEL</sequence>
<reference evidence="3 4" key="1">
    <citation type="submission" date="2019-02" db="EMBL/GenBank/DDBJ databases">
        <title>Genomic Encyclopedia of Type Strains, Phase IV (KMG-IV): sequencing the most valuable type-strain genomes for metagenomic binning, comparative biology and taxonomic classification.</title>
        <authorList>
            <person name="Goeker M."/>
        </authorList>
    </citation>
    <scope>NUCLEOTIDE SEQUENCE [LARGE SCALE GENOMIC DNA]</scope>
    <source>
        <strain evidence="3 4">DSM 29486</strain>
    </source>
</reference>
<organism evidence="3 4">
    <name type="scientific">Cuneatibacter caecimuris</name>
    <dbReference type="NCBI Taxonomy" id="1796618"/>
    <lineage>
        <taxon>Bacteria</taxon>
        <taxon>Bacillati</taxon>
        <taxon>Bacillota</taxon>
        <taxon>Clostridia</taxon>
        <taxon>Lachnospirales</taxon>
        <taxon>Lachnospiraceae</taxon>
        <taxon>Cuneatibacter</taxon>
    </lineage>
</organism>
<name>A0A4Q7PNQ2_9FIRM</name>
<gene>
    <name evidence="3" type="ORF">EV209_0633</name>
</gene>
<keyword evidence="2" id="KW-1133">Transmembrane helix</keyword>
<keyword evidence="4" id="KW-1185">Reference proteome</keyword>
<protein>
    <submittedName>
        <fullName evidence="3">Uncharacterized protein</fullName>
    </submittedName>
</protein>
<evidence type="ECO:0000313" key="4">
    <source>
        <dbReference type="Proteomes" id="UP000292927"/>
    </source>
</evidence>
<proteinExistence type="predicted"/>
<dbReference type="EMBL" id="SGXF01000001">
    <property type="protein sequence ID" value="RZT02514.1"/>
    <property type="molecule type" value="Genomic_DNA"/>
</dbReference>
<dbReference type="AlphaFoldDB" id="A0A4Q7PNQ2"/>
<dbReference type="RefSeq" id="WP_130432958.1">
    <property type="nucleotide sequence ID" value="NZ_SGXF01000001.1"/>
</dbReference>
<evidence type="ECO:0000256" key="2">
    <source>
        <dbReference type="SAM" id="Phobius"/>
    </source>
</evidence>
<dbReference type="Proteomes" id="UP000292927">
    <property type="component" value="Unassembled WGS sequence"/>
</dbReference>
<keyword evidence="1" id="KW-0175">Coiled coil</keyword>
<accession>A0A4Q7PNQ2</accession>
<keyword evidence="2" id="KW-0812">Transmembrane</keyword>
<evidence type="ECO:0000256" key="1">
    <source>
        <dbReference type="SAM" id="Coils"/>
    </source>
</evidence>
<feature type="transmembrane region" description="Helical" evidence="2">
    <location>
        <begin position="12"/>
        <end position="32"/>
    </location>
</feature>
<feature type="coiled-coil region" evidence="1">
    <location>
        <begin position="79"/>
        <end position="106"/>
    </location>
</feature>